<keyword evidence="3" id="KW-1185">Reference proteome</keyword>
<dbReference type="EMBL" id="WTPW01000527">
    <property type="protein sequence ID" value="KAF0502312.1"/>
    <property type="molecule type" value="Genomic_DNA"/>
</dbReference>
<name>A0A8H4AJB1_GIGMA</name>
<protein>
    <submittedName>
        <fullName evidence="2">E3 ubiquitin-protein ligase</fullName>
    </submittedName>
</protein>
<keyword evidence="1" id="KW-0732">Signal</keyword>
<evidence type="ECO:0000313" key="2">
    <source>
        <dbReference type="EMBL" id="KAF0502312.1"/>
    </source>
</evidence>
<comment type="caution">
    <text evidence="2">The sequence shown here is derived from an EMBL/GenBank/DDBJ whole genome shotgun (WGS) entry which is preliminary data.</text>
</comment>
<feature type="signal peptide" evidence="1">
    <location>
        <begin position="1"/>
        <end position="24"/>
    </location>
</feature>
<proteinExistence type="predicted"/>
<sequence length="147" mass="17197">MMTPQAYRILHLFVHTILCSSASSSVTFFAKNGNNTGDTIAHCLNNIRNDWKILKVIYDCNDEQLALILHSIIFSMFKELSSQEWRLNTPEKRENWEDQFSKNHYVSYVIVTVQDIRNEMSRDRISLTVEKIDDMLSPKDPEYFESA</sequence>
<dbReference type="Proteomes" id="UP000439903">
    <property type="component" value="Unassembled WGS sequence"/>
</dbReference>
<accession>A0A8H4AJB1</accession>
<feature type="chain" id="PRO_5034218449" evidence="1">
    <location>
        <begin position="25"/>
        <end position="147"/>
    </location>
</feature>
<evidence type="ECO:0000256" key="1">
    <source>
        <dbReference type="SAM" id="SignalP"/>
    </source>
</evidence>
<dbReference type="AlphaFoldDB" id="A0A8H4AJB1"/>
<evidence type="ECO:0000313" key="3">
    <source>
        <dbReference type="Proteomes" id="UP000439903"/>
    </source>
</evidence>
<gene>
    <name evidence="2" type="ORF">F8M41_019832</name>
</gene>
<reference evidence="2 3" key="1">
    <citation type="journal article" date="2019" name="Environ. Microbiol.">
        <title>At the nexus of three kingdoms: the genome of the mycorrhizal fungus Gigaspora margarita provides insights into plant, endobacterial and fungal interactions.</title>
        <authorList>
            <person name="Venice F."/>
            <person name="Ghignone S."/>
            <person name="Salvioli di Fossalunga A."/>
            <person name="Amselem J."/>
            <person name="Novero M."/>
            <person name="Xianan X."/>
            <person name="Sedzielewska Toro K."/>
            <person name="Morin E."/>
            <person name="Lipzen A."/>
            <person name="Grigoriev I.V."/>
            <person name="Henrissat B."/>
            <person name="Martin F.M."/>
            <person name="Bonfante P."/>
        </authorList>
    </citation>
    <scope>NUCLEOTIDE SEQUENCE [LARGE SCALE GENOMIC DNA]</scope>
    <source>
        <strain evidence="2 3">BEG34</strain>
    </source>
</reference>
<dbReference type="OrthoDB" id="2377977at2759"/>
<organism evidence="2 3">
    <name type="scientific">Gigaspora margarita</name>
    <dbReference type="NCBI Taxonomy" id="4874"/>
    <lineage>
        <taxon>Eukaryota</taxon>
        <taxon>Fungi</taxon>
        <taxon>Fungi incertae sedis</taxon>
        <taxon>Mucoromycota</taxon>
        <taxon>Glomeromycotina</taxon>
        <taxon>Glomeromycetes</taxon>
        <taxon>Diversisporales</taxon>
        <taxon>Gigasporaceae</taxon>
        <taxon>Gigaspora</taxon>
    </lineage>
</organism>